<accession>A0ABX8MSA0</accession>
<reference evidence="2" key="1">
    <citation type="submission" date="2021-06" db="EMBL/GenBank/DDBJ databases">
        <title>Updating the genus Pseudomonas: Description of 43 new species and partition of the Pseudomonas putida group.</title>
        <authorList>
            <person name="Girard L."/>
            <person name="Lood C."/>
            <person name="Vandamme P."/>
            <person name="Rokni-Zadeh H."/>
            <person name="van Noort V."/>
            <person name="Hofte M."/>
            <person name="Lavigne R."/>
            <person name="De Mot R."/>
        </authorList>
    </citation>
    <scope>NUCLEOTIDE SEQUENCE</scope>
    <source>
        <strain evidence="2">CMR12a</strain>
    </source>
</reference>
<dbReference type="InterPro" id="IPR051531">
    <property type="entry name" value="N-acetyltransferase"/>
</dbReference>
<dbReference type="EMBL" id="CP077074">
    <property type="protein sequence ID" value="QXH42170.1"/>
    <property type="molecule type" value="Genomic_DNA"/>
</dbReference>
<keyword evidence="3" id="KW-1185">Reference proteome</keyword>
<dbReference type="PANTHER" id="PTHR43792:SF1">
    <property type="entry name" value="N-ACETYLTRANSFERASE DOMAIN-CONTAINING PROTEIN"/>
    <property type="match status" value="1"/>
</dbReference>
<feature type="domain" description="N-acetyltransferase" evidence="1">
    <location>
        <begin position="10"/>
        <end position="169"/>
    </location>
</feature>
<dbReference type="RefSeq" id="WP_124345975.1">
    <property type="nucleotide sequence ID" value="NZ_CP027706.1"/>
</dbReference>
<dbReference type="Pfam" id="PF13302">
    <property type="entry name" value="Acetyltransf_3"/>
    <property type="match status" value="1"/>
</dbReference>
<evidence type="ECO:0000259" key="1">
    <source>
        <dbReference type="PROSITE" id="PS51186"/>
    </source>
</evidence>
<evidence type="ECO:0000313" key="3">
    <source>
        <dbReference type="Proteomes" id="UP000693952"/>
    </source>
</evidence>
<name>A0ABX8MSA0_9PSED</name>
<organism evidence="2 3">
    <name type="scientific">Pseudomonas sessilinigenes</name>
    <dbReference type="NCBI Taxonomy" id="658629"/>
    <lineage>
        <taxon>Bacteria</taxon>
        <taxon>Pseudomonadati</taxon>
        <taxon>Pseudomonadota</taxon>
        <taxon>Gammaproteobacteria</taxon>
        <taxon>Pseudomonadales</taxon>
        <taxon>Pseudomonadaceae</taxon>
        <taxon>Pseudomonas</taxon>
    </lineage>
</organism>
<dbReference type="SUPFAM" id="SSF55729">
    <property type="entry name" value="Acyl-CoA N-acyltransferases (Nat)"/>
    <property type="match status" value="1"/>
</dbReference>
<dbReference type="Proteomes" id="UP000693952">
    <property type="component" value="Chromosome"/>
</dbReference>
<dbReference type="Gene3D" id="3.40.630.30">
    <property type="match status" value="1"/>
</dbReference>
<gene>
    <name evidence="2" type="ORF">KSS89_08110</name>
</gene>
<dbReference type="PANTHER" id="PTHR43792">
    <property type="entry name" value="GNAT FAMILY, PUTATIVE (AFU_ORTHOLOGUE AFUA_3G00765)-RELATED-RELATED"/>
    <property type="match status" value="1"/>
</dbReference>
<proteinExistence type="predicted"/>
<dbReference type="InterPro" id="IPR000182">
    <property type="entry name" value="GNAT_dom"/>
</dbReference>
<sequence>MDLHFETANLLLRPRTFEHFEACLRMDQDPQVTRFIPGEWDGGQWHRGFLQARISQDFGERCGYWAIFARQAPDELLGWVSFIPFDAVGPELEMGWRLVQRAWGRGFASEAARRIVEHAFADPQVERLVADAHVDNLASLAVARKIGFRVSHDADFEGLPSRFFEMTREDFLRQQASAGLSRA</sequence>
<evidence type="ECO:0000313" key="2">
    <source>
        <dbReference type="EMBL" id="QXH42170.1"/>
    </source>
</evidence>
<dbReference type="InterPro" id="IPR016181">
    <property type="entry name" value="Acyl_CoA_acyltransferase"/>
</dbReference>
<protein>
    <submittedName>
        <fullName evidence="2">GNAT family N-acetyltransferase</fullName>
    </submittedName>
</protein>
<dbReference type="PROSITE" id="PS51186">
    <property type="entry name" value="GNAT"/>
    <property type="match status" value="1"/>
</dbReference>